<dbReference type="InterPro" id="IPR018649">
    <property type="entry name" value="SHOCT"/>
</dbReference>
<evidence type="ECO:0000259" key="2">
    <source>
        <dbReference type="Pfam" id="PF09851"/>
    </source>
</evidence>
<comment type="caution">
    <text evidence="3">The sequence shown here is derived from an EMBL/GenBank/DDBJ whole genome shotgun (WGS) entry which is preliminary data.</text>
</comment>
<gene>
    <name evidence="3" type="ORF">K8U88_05225</name>
</gene>
<dbReference type="Proteomes" id="UP000721920">
    <property type="component" value="Unassembled WGS sequence"/>
</dbReference>
<evidence type="ECO:0000313" key="4">
    <source>
        <dbReference type="Proteomes" id="UP000721920"/>
    </source>
</evidence>
<organism evidence="3 4">
    <name type="scientific">Levilactobacillus hammesii</name>
    <dbReference type="NCBI Taxonomy" id="267633"/>
    <lineage>
        <taxon>Bacteria</taxon>
        <taxon>Bacillati</taxon>
        <taxon>Bacillota</taxon>
        <taxon>Bacilli</taxon>
        <taxon>Lactobacillales</taxon>
        <taxon>Lactobacillaceae</taxon>
        <taxon>Levilactobacillus</taxon>
    </lineage>
</organism>
<reference evidence="3" key="1">
    <citation type="journal article" date="2021" name="PeerJ">
        <title>Extensive microbial diversity within the chicken gut microbiome revealed by metagenomics and culture.</title>
        <authorList>
            <person name="Gilroy R."/>
            <person name="Ravi A."/>
            <person name="Getino M."/>
            <person name="Pursley I."/>
            <person name="Horton D.L."/>
            <person name="Alikhan N.F."/>
            <person name="Baker D."/>
            <person name="Gharbi K."/>
            <person name="Hall N."/>
            <person name="Watson M."/>
            <person name="Adriaenssens E.M."/>
            <person name="Foster-Nyarko E."/>
            <person name="Jarju S."/>
            <person name="Secka A."/>
            <person name="Antonio M."/>
            <person name="Oren A."/>
            <person name="Chaudhuri R.R."/>
            <person name="La Ragione R."/>
            <person name="Hildebrand F."/>
            <person name="Pallen M.J."/>
        </authorList>
    </citation>
    <scope>NUCLEOTIDE SEQUENCE</scope>
    <source>
        <strain evidence="3">CHK173-2145</strain>
    </source>
</reference>
<evidence type="ECO:0000256" key="1">
    <source>
        <dbReference type="SAM" id="Phobius"/>
    </source>
</evidence>
<evidence type="ECO:0000313" key="3">
    <source>
        <dbReference type="EMBL" id="HJE86971.1"/>
    </source>
</evidence>
<name>A0A921F071_9LACO</name>
<dbReference type="EMBL" id="DYXN01000078">
    <property type="protein sequence ID" value="HJE86971.1"/>
    <property type="molecule type" value="Genomic_DNA"/>
</dbReference>
<keyword evidence="1" id="KW-0472">Membrane</keyword>
<keyword evidence="1" id="KW-0812">Transmembrane</keyword>
<sequence length="237" mass="27206">MHEKIGCWGWLGILLALGLVYDYWYIIIPLVIIVYGIYLWREKRATKDEAVATDSAANSTESLPEVPTIVEEQKPTVKDLFDETKTMSTMTLRLDEENKFYDFQDDHLNLNVLLTAYQDNPGQARQDIQDFVDSLCELSQVVYEKTGDLDYSFRQYIGQPDFDLLLVQVKNGQVEYLLLDDPQFLQLANGDPDQPLLEVTPMDDDLATQLRQLKALFDEGVITRAEFEAKKKQLLGI</sequence>
<keyword evidence="1" id="KW-1133">Transmembrane helix</keyword>
<reference evidence="3" key="2">
    <citation type="submission" date="2021-09" db="EMBL/GenBank/DDBJ databases">
        <authorList>
            <person name="Gilroy R."/>
        </authorList>
    </citation>
    <scope>NUCLEOTIDE SEQUENCE</scope>
    <source>
        <strain evidence="3">CHK173-2145</strain>
    </source>
</reference>
<feature type="domain" description="SHOCT" evidence="2">
    <location>
        <begin position="208"/>
        <end position="235"/>
    </location>
</feature>
<accession>A0A921F071</accession>
<proteinExistence type="predicted"/>
<protein>
    <submittedName>
        <fullName evidence="3">SHOCT domain-containing protein</fullName>
    </submittedName>
</protein>
<dbReference type="Pfam" id="PF09851">
    <property type="entry name" value="SHOCT"/>
    <property type="match status" value="1"/>
</dbReference>
<dbReference type="AlphaFoldDB" id="A0A921F071"/>
<feature type="transmembrane region" description="Helical" evidence="1">
    <location>
        <begin position="23"/>
        <end position="40"/>
    </location>
</feature>